<evidence type="ECO:0000313" key="1">
    <source>
        <dbReference type="EMBL" id="KAI1515027.1"/>
    </source>
</evidence>
<dbReference type="Proteomes" id="UP000249757">
    <property type="component" value="Unassembled WGS sequence"/>
</dbReference>
<name>A0A922NFG5_9PLEO</name>
<proteinExistence type="predicted"/>
<evidence type="ECO:0000313" key="2">
    <source>
        <dbReference type="Proteomes" id="UP000249757"/>
    </source>
</evidence>
<reference evidence="2" key="1">
    <citation type="journal article" date="2022" name="Microb. Genom.">
        <title>A global pangenome for the wheat fungal pathogen Pyrenophora tritici-repentis and prediction of effector protein structural homology.</title>
        <authorList>
            <person name="Moolhuijzen P.M."/>
            <person name="See P.T."/>
            <person name="Shi G."/>
            <person name="Powell H.R."/>
            <person name="Cockram J."/>
            <person name="Jorgensen L.N."/>
            <person name="Benslimane H."/>
            <person name="Strelkov S.E."/>
            <person name="Turner J."/>
            <person name="Liu Z."/>
            <person name="Moffat C.S."/>
        </authorList>
    </citation>
    <scope>NUCLEOTIDE SEQUENCE [LARGE SCALE GENOMIC DNA]</scope>
</reference>
<accession>A0A922NFG5</accession>
<comment type="caution">
    <text evidence="1">The sequence shown here is derived from an EMBL/GenBank/DDBJ whole genome shotgun (WGS) entry which is preliminary data.</text>
</comment>
<gene>
    <name evidence="1" type="ORF">Ptr86124_006350</name>
</gene>
<sequence length="182" mass="20578">MKYFILQPARYLVDWNAAWALVSNRGRMSPCVGIATASGERPPANKNVLDFVSRCESAISATRQTRNSQSVQAIELTITHRNGGTYENQVEGTTSAFSSLDRALSRSASHYTRPTVIRNSQLPPESSYVESDSYNSGLMWYYYHYNVIPEGQSTQTSSELGVFVKKLDEQSFEKHEQSLEWY</sequence>
<protein>
    <submittedName>
        <fullName evidence="1">Uncharacterized protein</fullName>
    </submittedName>
</protein>
<dbReference type="AlphaFoldDB" id="A0A922NFG5"/>
<dbReference type="EMBL" id="NRDI02000007">
    <property type="protein sequence ID" value="KAI1515027.1"/>
    <property type="molecule type" value="Genomic_DNA"/>
</dbReference>
<organism evidence="1 2">
    <name type="scientific">Pyrenophora tritici-repentis</name>
    <dbReference type="NCBI Taxonomy" id="45151"/>
    <lineage>
        <taxon>Eukaryota</taxon>
        <taxon>Fungi</taxon>
        <taxon>Dikarya</taxon>
        <taxon>Ascomycota</taxon>
        <taxon>Pezizomycotina</taxon>
        <taxon>Dothideomycetes</taxon>
        <taxon>Pleosporomycetidae</taxon>
        <taxon>Pleosporales</taxon>
        <taxon>Pleosporineae</taxon>
        <taxon>Pleosporaceae</taxon>
        <taxon>Pyrenophora</taxon>
    </lineage>
</organism>
<keyword evidence="2" id="KW-1185">Reference proteome</keyword>
<dbReference type="OrthoDB" id="5314997at2759"/>